<reference evidence="6 7" key="1">
    <citation type="submission" date="2023-12" db="EMBL/GenBank/DDBJ databases">
        <title>A high-quality genome assembly for Dillenia turbinata (Dilleniales).</title>
        <authorList>
            <person name="Chanderbali A."/>
        </authorList>
    </citation>
    <scope>NUCLEOTIDE SEQUENCE [LARGE SCALE GENOMIC DNA]</scope>
    <source>
        <strain evidence="6">LSX21</strain>
        <tissue evidence="6">Leaf</tissue>
    </source>
</reference>
<dbReference type="GO" id="GO:0031298">
    <property type="term" value="C:replication fork protection complex"/>
    <property type="evidence" value="ECO:0007669"/>
    <property type="project" value="TreeGrafter"/>
</dbReference>
<dbReference type="InterPro" id="IPR044998">
    <property type="entry name" value="Timeless"/>
</dbReference>
<keyword evidence="7" id="KW-1185">Reference proteome</keyword>
<evidence type="ECO:0000259" key="5">
    <source>
        <dbReference type="Pfam" id="PF04821"/>
    </source>
</evidence>
<evidence type="ECO:0000256" key="2">
    <source>
        <dbReference type="ARBA" id="ARBA00023242"/>
    </source>
</evidence>
<dbReference type="EMBL" id="JBAMMX010000015">
    <property type="protein sequence ID" value="KAK6925919.1"/>
    <property type="molecule type" value="Genomic_DNA"/>
</dbReference>
<feature type="compositionally biased region" description="Polar residues" evidence="4">
    <location>
        <begin position="686"/>
        <end position="696"/>
    </location>
</feature>
<dbReference type="GO" id="GO:0003677">
    <property type="term" value="F:DNA binding"/>
    <property type="evidence" value="ECO:0007669"/>
    <property type="project" value="TreeGrafter"/>
</dbReference>
<feature type="region of interest" description="Disordered" evidence="4">
    <location>
        <begin position="1000"/>
        <end position="1028"/>
    </location>
</feature>
<accession>A0AAN8Z484</accession>
<evidence type="ECO:0000256" key="3">
    <source>
        <dbReference type="ARBA" id="ARBA00023306"/>
    </source>
</evidence>
<feature type="domain" description="Timeless N-terminal" evidence="5">
    <location>
        <begin position="27"/>
        <end position="314"/>
    </location>
</feature>
<name>A0AAN8Z484_9MAGN</name>
<feature type="compositionally biased region" description="Basic residues" evidence="4">
    <location>
        <begin position="589"/>
        <end position="600"/>
    </location>
</feature>
<feature type="compositionally biased region" description="Basic and acidic residues" evidence="4">
    <location>
        <begin position="628"/>
        <end position="643"/>
    </location>
</feature>
<dbReference type="InterPro" id="IPR006906">
    <property type="entry name" value="Timeless_N"/>
</dbReference>
<comment type="subcellular location">
    <subcellularLocation>
        <location evidence="1">Nucleus</location>
    </subcellularLocation>
</comment>
<comment type="caution">
    <text evidence="6">The sequence shown here is derived from an EMBL/GenBank/DDBJ whole genome shotgun (WGS) entry which is preliminary data.</text>
</comment>
<evidence type="ECO:0000313" key="7">
    <source>
        <dbReference type="Proteomes" id="UP001370490"/>
    </source>
</evidence>
<keyword evidence="2" id="KW-0539">Nucleus</keyword>
<feature type="region of interest" description="Disordered" evidence="4">
    <location>
        <begin position="1154"/>
        <end position="1201"/>
    </location>
</feature>
<sequence>MDTEGLSVICSGLGIIEEDEEGNRIGYEKDEFCSDNLKDLLRFLRRDDPQTREVFKQVCKWNTVGKDLIPIIEHCQNDRNLVLNALKVLVFLTMPIEPGSNDIPQQMEYLWDLKGLITCSDTVAVVVSLLEIPLENLDREAFTEDDWKLVQLVLTFFRNILAIHDISLQQRAGGSATHFLSLRDRFLELLFNENVMDLILVLTQHVGGSCGYLRQDNLLLLEIFHYIFMGQESDWIARSSGDNSKVGTVTLLVRFSLKFAPLSPTATKGRKLHQIYEIVGATVDSLRSIIEEEEEKRKLSRLGKMGYSQFSGTFMRLTMDGSKTFCKGKPSSSCDNQLRSQKVLRGRVKRTAWDQSRLPSAKESILVLLHNFVNQFLSGGYNVLMQSIREDTEKEHHAIQNSDVITFFHVAQFVSSFQYQKLLSSKPYIEVGTSDASNDGHGDSTLFKGDICGPIAATMNESMFKLVIFKWQNAFEGLKETNDYKFLSAAGSSMKAMLRMLDLVLKISPEDSKEPHTARILLYKLFYDQTEQGMTHFLLNLFKSYDGHKQPKSIILMITLASDLEDLLEMIHVTIRLMEKLQARGSLRVSRKSRKGRKRGALTGKKDTLNDMPSDHVNLQGELPNISKSEDPTKLDCDRKQGDDPFPLQTDKPARAAAVVENAEGILPQAVNETSGYNNVDHASGTEDSSSDDQLGTTNEVDFNVSTFVSALANNSIIRHLCWLLKFYKSNSSSTNHYIICMLQRICDDLELSPMLYQLSLLIIFQDILVEQKSCPCKEYENIVHFLTGLVRRMLRKMKSQPLLFVELLFWKTRKECHYINSESLWHELGDLKKGTRNWGIGDVGLTQTAGRVSRSIADALGEDEADFLFSNELEKQKDESEGKIQKVPNSGHGTVEEEHEKVTLFSDNGNEISLSISSGCCSVGISVKHDSERASKRKKRLVFNDELEQQIKDFYLKYKDNSSCCQLIADALDSDGKITRHQVSRKLKQLGFKVPPPKRMLKSVRPVSSDADQDREEGPALASSHVYDSNDLDDSIPLGTTLNTRKRVRAFSRDQEIMINDLFQQFKDHKRCSYMIANALDADGKITAAQVSRKLKQLGLRVPRKQSEVKMHLKDDDLNDHFSDTDNETLSSLRNKHSRANMHLKDEDLDLNDQFSNTDNETLSSLRKKRSKENMHLKDEDLNDHFSDVDDENFSSLRKR</sequence>
<feature type="compositionally biased region" description="Polar residues" evidence="4">
    <location>
        <begin position="1154"/>
        <end position="1166"/>
    </location>
</feature>
<organism evidence="6 7">
    <name type="scientific">Dillenia turbinata</name>
    <dbReference type="NCBI Taxonomy" id="194707"/>
    <lineage>
        <taxon>Eukaryota</taxon>
        <taxon>Viridiplantae</taxon>
        <taxon>Streptophyta</taxon>
        <taxon>Embryophyta</taxon>
        <taxon>Tracheophyta</taxon>
        <taxon>Spermatophyta</taxon>
        <taxon>Magnoliopsida</taxon>
        <taxon>eudicotyledons</taxon>
        <taxon>Gunneridae</taxon>
        <taxon>Pentapetalae</taxon>
        <taxon>Dilleniales</taxon>
        <taxon>Dilleniaceae</taxon>
        <taxon>Dillenia</taxon>
    </lineage>
</organism>
<dbReference type="AlphaFoldDB" id="A0AAN8Z484"/>
<feature type="compositionally biased region" description="Basic and acidic residues" evidence="4">
    <location>
        <begin position="1173"/>
        <end position="1189"/>
    </location>
</feature>
<dbReference type="GO" id="GO:0000076">
    <property type="term" value="P:DNA replication checkpoint signaling"/>
    <property type="evidence" value="ECO:0007669"/>
    <property type="project" value="TreeGrafter"/>
</dbReference>
<evidence type="ECO:0000313" key="6">
    <source>
        <dbReference type="EMBL" id="KAK6925919.1"/>
    </source>
</evidence>
<evidence type="ECO:0000256" key="1">
    <source>
        <dbReference type="ARBA" id="ARBA00004123"/>
    </source>
</evidence>
<protein>
    <submittedName>
        <fullName evidence="6">Timeless, N-terminal</fullName>
    </submittedName>
</protein>
<feature type="region of interest" description="Disordered" evidence="4">
    <location>
        <begin position="586"/>
        <end position="650"/>
    </location>
</feature>
<dbReference type="Pfam" id="PF04821">
    <property type="entry name" value="TIMELESS"/>
    <property type="match status" value="1"/>
</dbReference>
<dbReference type="GO" id="GO:0043111">
    <property type="term" value="P:replication fork arrest"/>
    <property type="evidence" value="ECO:0007669"/>
    <property type="project" value="TreeGrafter"/>
</dbReference>
<feature type="region of interest" description="Disordered" evidence="4">
    <location>
        <begin position="671"/>
        <end position="696"/>
    </location>
</feature>
<evidence type="ECO:0000256" key="4">
    <source>
        <dbReference type="SAM" id="MobiDB-lite"/>
    </source>
</evidence>
<keyword evidence="3" id="KW-0131">Cell cycle</keyword>
<feature type="region of interest" description="Disordered" evidence="4">
    <location>
        <begin position="877"/>
        <end position="898"/>
    </location>
</feature>
<dbReference type="PANTHER" id="PTHR22940:SF4">
    <property type="entry name" value="PROTEIN TIMELESS HOMOLOG"/>
    <property type="match status" value="1"/>
</dbReference>
<proteinExistence type="predicted"/>
<dbReference type="GO" id="GO:0006281">
    <property type="term" value="P:DNA repair"/>
    <property type="evidence" value="ECO:0007669"/>
    <property type="project" value="TreeGrafter"/>
</dbReference>
<dbReference type="PANTHER" id="PTHR22940">
    <property type="entry name" value="TIMEOUT/TIMELESS-2"/>
    <property type="match status" value="1"/>
</dbReference>
<gene>
    <name evidence="6" type="ORF">RJ641_007638</name>
</gene>
<dbReference type="Proteomes" id="UP001370490">
    <property type="component" value="Unassembled WGS sequence"/>
</dbReference>